<gene>
    <name evidence="3" type="ORF">L201_002912</name>
</gene>
<sequence length="275" mass="30169">MSSPPSSTDPNPHLENQDSLANGSTSSSLILLPPSPTTSSSSLTSDETAFDHLASINNVSQNDNNTGQTSQPSILGLRDLMKMHKNEKANKKALALASQQQRNPSVPIPRSAQTFDNGIVEIIDELPPSYPGIIGSGLHEQEVFAKQVIIKGYKIVGGSDWKDVARLGAYVVYDIEISLRNGGNVEILRRYTDFVNLRNLLKAKYPTMKDAIPQLPGKAHFSKFQPEFLEQRQPRLQRFLRAVILHPEMGKGGKGSIVGDWVVGKGKPNEDILDF</sequence>
<evidence type="ECO:0000256" key="1">
    <source>
        <dbReference type="SAM" id="MobiDB-lite"/>
    </source>
</evidence>
<dbReference type="GeneID" id="91093583"/>
<dbReference type="PANTHER" id="PTHR10555">
    <property type="entry name" value="SORTING NEXIN"/>
    <property type="match status" value="1"/>
</dbReference>
<dbReference type="InterPro" id="IPR036871">
    <property type="entry name" value="PX_dom_sf"/>
</dbReference>
<feature type="domain" description="PX" evidence="2">
    <location>
        <begin position="151"/>
        <end position="275"/>
    </location>
</feature>
<organism evidence="3 4">
    <name type="scientific">Kwoniella dendrophila CBS 6074</name>
    <dbReference type="NCBI Taxonomy" id="1295534"/>
    <lineage>
        <taxon>Eukaryota</taxon>
        <taxon>Fungi</taxon>
        <taxon>Dikarya</taxon>
        <taxon>Basidiomycota</taxon>
        <taxon>Agaricomycotina</taxon>
        <taxon>Tremellomycetes</taxon>
        <taxon>Tremellales</taxon>
        <taxon>Cryptococcaceae</taxon>
        <taxon>Kwoniella</taxon>
    </lineage>
</organism>
<dbReference type="GO" id="GO:0035091">
    <property type="term" value="F:phosphatidylinositol binding"/>
    <property type="evidence" value="ECO:0007669"/>
    <property type="project" value="InterPro"/>
</dbReference>
<accession>A0AAX4JTU8</accession>
<dbReference type="SMART" id="SM00312">
    <property type="entry name" value="PX"/>
    <property type="match status" value="1"/>
</dbReference>
<evidence type="ECO:0000313" key="3">
    <source>
        <dbReference type="EMBL" id="WWC88010.1"/>
    </source>
</evidence>
<evidence type="ECO:0000259" key="2">
    <source>
        <dbReference type="PROSITE" id="PS50195"/>
    </source>
</evidence>
<evidence type="ECO:0000313" key="4">
    <source>
        <dbReference type="Proteomes" id="UP001355207"/>
    </source>
</evidence>
<dbReference type="PROSITE" id="PS50195">
    <property type="entry name" value="PX"/>
    <property type="match status" value="1"/>
</dbReference>
<dbReference type="GO" id="GO:0005768">
    <property type="term" value="C:endosome"/>
    <property type="evidence" value="ECO:0007669"/>
    <property type="project" value="TreeGrafter"/>
</dbReference>
<keyword evidence="4" id="KW-1185">Reference proteome</keyword>
<feature type="compositionally biased region" description="Low complexity" evidence="1">
    <location>
        <begin position="24"/>
        <end position="45"/>
    </location>
</feature>
<protein>
    <recommendedName>
        <fullName evidence="2">PX domain-containing protein</fullName>
    </recommendedName>
</protein>
<name>A0AAX4JTU8_9TREE</name>
<dbReference type="SUPFAM" id="SSF64268">
    <property type="entry name" value="PX domain"/>
    <property type="match status" value="1"/>
</dbReference>
<dbReference type="PANTHER" id="PTHR10555:SF170">
    <property type="entry name" value="FI18122P1"/>
    <property type="match status" value="1"/>
</dbReference>
<dbReference type="Gene3D" id="3.30.1520.10">
    <property type="entry name" value="Phox-like domain"/>
    <property type="match status" value="1"/>
</dbReference>
<proteinExistence type="predicted"/>
<dbReference type="RefSeq" id="XP_066074773.1">
    <property type="nucleotide sequence ID" value="XM_066218676.1"/>
</dbReference>
<dbReference type="Proteomes" id="UP001355207">
    <property type="component" value="Chromosome 3"/>
</dbReference>
<dbReference type="Pfam" id="PF00787">
    <property type="entry name" value="PX"/>
    <property type="match status" value="1"/>
</dbReference>
<dbReference type="InterPro" id="IPR001683">
    <property type="entry name" value="PX_dom"/>
</dbReference>
<dbReference type="EMBL" id="CP144100">
    <property type="protein sequence ID" value="WWC88010.1"/>
    <property type="molecule type" value="Genomic_DNA"/>
</dbReference>
<reference evidence="3 4" key="1">
    <citation type="submission" date="2024-01" db="EMBL/GenBank/DDBJ databases">
        <title>Comparative genomics of Cryptococcus and Kwoniella reveals pathogenesis evolution and contrasting modes of karyotype evolution via chromosome fusion or intercentromeric recombination.</title>
        <authorList>
            <person name="Coelho M.A."/>
            <person name="David-Palma M."/>
            <person name="Shea T."/>
            <person name="Bowers K."/>
            <person name="McGinley-Smith S."/>
            <person name="Mohammad A.W."/>
            <person name="Gnirke A."/>
            <person name="Yurkov A.M."/>
            <person name="Nowrousian M."/>
            <person name="Sun S."/>
            <person name="Cuomo C.A."/>
            <person name="Heitman J."/>
        </authorList>
    </citation>
    <scope>NUCLEOTIDE SEQUENCE [LARGE SCALE GENOMIC DNA]</scope>
    <source>
        <strain evidence="3 4">CBS 6074</strain>
    </source>
</reference>
<dbReference type="AlphaFoldDB" id="A0AAX4JTU8"/>
<feature type="region of interest" description="Disordered" evidence="1">
    <location>
        <begin position="1"/>
        <end position="45"/>
    </location>
</feature>
<feature type="compositionally biased region" description="Polar residues" evidence="1">
    <location>
        <begin position="1"/>
        <end position="10"/>
    </location>
</feature>